<accession>A0A101P4U3</accession>
<feature type="domain" description="Butirosin biosynthesis protein H N-terminal" evidence="1">
    <location>
        <begin position="1"/>
        <end position="121"/>
    </location>
</feature>
<protein>
    <recommendedName>
        <fullName evidence="5">Lantibiotic ABC transporter</fullName>
    </recommendedName>
</protein>
<dbReference type="AlphaFoldDB" id="A0A101P4U3"/>
<gene>
    <name evidence="3" type="ORF">AQI95_17930</name>
</gene>
<evidence type="ECO:0000313" key="4">
    <source>
        <dbReference type="Proteomes" id="UP000053127"/>
    </source>
</evidence>
<proteinExistence type="predicted"/>
<evidence type="ECO:0000313" key="3">
    <source>
        <dbReference type="EMBL" id="KUN04951.1"/>
    </source>
</evidence>
<dbReference type="InterPro" id="IPR032369">
    <property type="entry name" value="DUF4872"/>
</dbReference>
<dbReference type="InterPro" id="IPR026935">
    <property type="entry name" value="BtrH_N"/>
</dbReference>
<dbReference type="Proteomes" id="UP000053127">
    <property type="component" value="Unassembled WGS sequence"/>
</dbReference>
<dbReference type="STRING" id="67386.AQI95_17930"/>
<name>A0A101P4U3_9ACTN</name>
<feature type="domain" description="DUF4872" evidence="2">
    <location>
        <begin position="134"/>
        <end position="309"/>
    </location>
</feature>
<dbReference type="Pfam" id="PF14399">
    <property type="entry name" value="BtrH_N"/>
    <property type="match status" value="1"/>
</dbReference>
<evidence type="ECO:0008006" key="5">
    <source>
        <dbReference type="Google" id="ProtNLM"/>
    </source>
</evidence>
<comment type="caution">
    <text evidence="3">The sequence shown here is derived from an EMBL/GenBank/DDBJ whole genome shotgun (WGS) entry which is preliminary data.</text>
</comment>
<dbReference type="Pfam" id="PF16169">
    <property type="entry name" value="DUF4872"/>
    <property type="match status" value="1"/>
</dbReference>
<keyword evidence="4" id="KW-1185">Reference proteome</keyword>
<evidence type="ECO:0000259" key="1">
    <source>
        <dbReference type="Pfam" id="PF14399"/>
    </source>
</evidence>
<organism evidence="3 4">
    <name type="scientific">Streptomyces yokosukanensis</name>
    <dbReference type="NCBI Taxonomy" id="67386"/>
    <lineage>
        <taxon>Bacteria</taxon>
        <taxon>Bacillati</taxon>
        <taxon>Actinomycetota</taxon>
        <taxon>Actinomycetes</taxon>
        <taxon>Kitasatosporales</taxon>
        <taxon>Streptomycetaceae</taxon>
        <taxon>Streptomyces</taxon>
    </lineage>
</organism>
<sequence length="321" mass="34908">MLRHIGTDISEPMLFGLGQGIDFQYWDVPESAGLPMLTGRTGPAEVARNACEALGVELCESQAKDSDAAHEQTVALLDTGQVVGITVDIYHLDYFSSRSHFSAHFLALYDLDDDFAHVVDTAQQGGAQRLPIASLRRARASNEGFMPSPNSQLHVGEKSERHQGDLKPLLRAEVWPAIRSTAARMVSERGPNLGINAMRKAASEMPRWNTSASGDPVPGVGRFWRFAGTGGTNFRGLFLEFLREADELLDHSVLAPAIVDFDGIQRRWDDLIELLLAFGGSSTPDEHLKTAAARMEALAEAEERAFRDLLALAARQAGGAA</sequence>
<dbReference type="EMBL" id="LMWN01000024">
    <property type="protein sequence ID" value="KUN04951.1"/>
    <property type="molecule type" value="Genomic_DNA"/>
</dbReference>
<evidence type="ECO:0000259" key="2">
    <source>
        <dbReference type="Pfam" id="PF16169"/>
    </source>
</evidence>
<reference evidence="3 4" key="1">
    <citation type="submission" date="2015-10" db="EMBL/GenBank/DDBJ databases">
        <title>Draft genome sequence of Streptomyces yokosukanensis DSM 40224, type strain for the species Streptomyces yokosukanensis.</title>
        <authorList>
            <person name="Ruckert C."/>
            <person name="Winkler A."/>
            <person name="Kalinowski J."/>
            <person name="Kampfer P."/>
            <person name="Glaeser S."/>
        </authorList>
    </citation>
    <scope>NUCLEOTIDE SEQUENCE [LARGE SCALE GENOMIC DNA]</scope>
    <source>
        <strain evidence="3 4">DSM 40224</strain>
    </source>
</reference>